<dbReference type="Gene3D" id="2.60.120.620">
    <property type="entry name" value="q2cbj1_9rhob like domain"/>
    <property type="match status" value="1"/>
</dbReference>
<comment type="caution">
    <text evidence="2">The sequence shown here is derived from an EMBL/GenBank/DDBJ whole genome shotgun (WGS) entry which is preliminary data.</text>
</comment>
<feature type="region of interest" description="Disordered" evidence="1">
    <location>
        <begin position="17"/>
        <end position="48"/>
    </location>
</feature>
<evidence type="ECO:0000313" key="3">
    <source>
        <dbReference type="Proteomes" id="UP000823046"/>
    </source>
</evidence>
<evidence type="ECO:0000256" key="1">
    <source>
        <dbReference type="SAM" id="MobiDB-lite"/>
    </source>
</evidence>
<organism evidence="2 3">
    <name type="scientific">Cardiosporidium cionae</name>
    <dbReference type="NCBI Taxonomy" id="476202"/>
    <lineage>
        <taxon>Eukaryota</taxon>
        <taxon>Sar</taxon>
        <taxon>Alveolata</taxon>
        <taxon>Apicomplexa</taxon>
        <taxon>Aconoidasida</taxon>
        <taxon>Nephromycida</taxon>
        <taxon>Cardiosporidium</taxon>
    </lineage>
</organism>
<dbReference type="Proteomes" id="UP000823046">
    <property type="component" value="Unassembled WGS sequence"/>
</dbReference>
<accession>A0ABQ7JEX9</accession>
<keyword evidence="3" id="KW-1185">Reference proteome</keyword>
<dbReference type="EMBL" id="JADAQX010000055">
    <property type="protein sequence ID" value="KAF8822434.1"/>
    <property type="molecule type" value="Genomic_DNA"/>
</dbReference>
<protein>
    <submittedName>
        <fullName evidence="2">Uncharacterized protein</fullName>
    </submittedName>
</protein>
<proteinExistence type="predicted"/>
<sequence>MALSPAATKFEGLPSFPVESVNETSDVHSKELSRNGPSSRRAYSRSYGGTQMLLHPSVDNRGRVNYMGSYIERDGRAHLYGGSGAAYPPGIAPKLSRVPFYMHPTGQLAGGGMIPAGLTNPMVVAPSGAIPPQMMNMQHQAGNYSMIPASMALRHSTIPGATGSNEGMRQSRMTTNEEVSCSPMNTTGLVENSRQAAPPRYPPHANSLTLPYYGMEDDPRAHRLPGGYFAANALSHDNPSMSPSTASALKGYYEGLAQSTARHQPPMMLVPSYPSSDPSVNYSSAPGGYYGPVASPSVSYPYPHNIPSNAPVLMPGQTAAPALVTVVDGQAYAHILSPNSDGSPMNPITGHAFPPSMLPMGAIENLAELNTGAYNSNLYPTSAVHMPHPFSDPRYNQYMQAPARNAHAYGQAVSAGKEAAVSTEQYLNGGKPKNMMKEYAIERLLSITQVDAVNNTTSEREINLVSIHKNPSVIYMENFLTPEECQHVINRCEGRLVPSKTSKGLESDMQV</sequence>
<evidence type="ECO:0000313" key="2">
    <source>
        <dbReference type="EMBL" id="KAF8822434.1"/>
    </source>
</evidence>
<reference evidence="2 3" key="1">
    <citation type="journal article" date="2020" name="bioRxiv">
        <title>Metabolic contributions of an alphaproteobacterial endosymbiont in the apicomplexan Cardiosporidium cionae.</title>
        <authorList>
            <person name="Hunter E.S."/>
            <person name="Paight C.J."/>
            <person name="Lane C.E."/>
        </authorList>
    </citation>
    <scope>NUCLEOTIDE SEQUENCE [LARGE SCALE GENOMIC DNA]</scope>
    <source>
        <strain evidence="2">ESH_2018</strain>
    </source>
</reference>
<name>A0ABQ7JEX9_9APIC</name>
<feature type="compositionally biased region" description="Low complexity" evidence="1">
    <location>
        <begin position="38"/>
        <end position="47"/>
    </location>
</feature>
<gene>
    <name evidence="2" type="ORF">IE077_004584</name>
</gene>